<organism evidence="1 2">
    <name type="scientific">Paenibacillus mendelii</name>
    <dbReference type="NCBI Taxonomy" id="206163"/>
    <lineage>
        <taxon>Bacteria</taxon>
        <taxon>Bacillati</taxon>
        <taxon>Bacillota</taxon>
        <taxon>Bacilli</taxon>
        <taxon>Bacillales</taxon>
        <taxon>Paenibacillaceae</taxon>
        <taxon>Paenibacillus</taxon>
    </lineage>
</organism>
<protein>
    <recommendedName>
        <fullName evidence="3">Knr4/Smi1-like domain-containing protein</fullName>
    </recommendedName>
</protein>
<dbReference type="SUPFAM" id="SSF160631">
    <property type="entry name" value="SMI1/KNR4-like"/>
    <property type="match status" value="1"/>
</dbReference>
<gene>
    <name evidence="1" type="ORF">ACFFJ8_12045</name>
</gene>
<evidence type="ECO:0000313" key="2">
    <source>
        <dbReference type="Proteomes" id="UP001589818"/>
    </source>
</evidence>
<dbReference type="EMBL" id="JBHLVF010000013">
    <property type="protein sequence ID" value="MFC0392093.1"/>
    <property type="molecule type" value="Genomic_DNA"/>
</dbReference>
<keyword evidence="2" id="KW-1185">Reference proteome</keyword>
<dbReference type="RefSeq" id="WP_204820429.1">
    <property type="nucleotide sequence ID" value="NZ_JANHOF010000007.1"/>
</dbReference>
<reference evidence="1 2" key="1">
    <citation type="submission" date="2024-09" db="EMBL/GenBank/DDBJ databases">
        <authorList>
            <person name="Sun Q."/>
            <person name="Mori K."/>
        </authorList>
    </citation>
    <scope>NUCLEOTIDE SEQUENCE [LARGE SCALE GENOMIC DNA]</scope>
    <source>
        <strain evidence="1 2">CCM 4839</strain>
    </source>
</reference>
<dbReference type="Proteomes" id="UP001589818">
    <property type="component" value="Unassembled WGS sequence"/>
</dbReference>
<sequence>MYIVSQPKPPSEDRIQALTTIDAISFPPGYLRFLRRFGEGTYRGWMNVQLPDTEVLKPFAEYDLWEHDADSPITQQQIGECIAIGTTVDGDFLAVHPQTAQLLWLPRHDEYLKAVSLQERTQEDDGMYAMVLDEIYRQVYGSDQEDAVYYEPWTGSRSHLFLRLPPGRNQLSLPELAGMCRAAYPPDLSVETPYTCHLFYRQLGGYVRLNYANQQEVAIVYEHDAQQAFDNMEQWLLSNGCEPYSSAQ</sequence>
<evidence type="ECO:0008006" key="3">
    <source>
        <dbReference type="Google" id="ProtNLM"/>
    </source>
</evidence>
<proteinExistence type="predicted"/>
<accession>A0ABV6J878</accession>
<evidence type="ECO:0000313" key="1">
    <source>
        <dbReference type="EMBL" id="MFC0392093.1"/>
    </source>
</evidence>
<dbReference type="InterPro" id="IPR037883">
    <property type="entry name" value="Knr4/Smi1-like_sf"/>
</dbReference>
<name>A0ABV6J878_9BACL</name>
<comment type="caution">
    <text evidence="1">The sequence shown here is derived from an EMBL/GenBank/DDBJ whole genome shotgun (WGS) entry which is preliminary data.</text>
</comment>